<dbReference type="FunFam" id="1.20.120.1750:FF:000019">
    <property type="entry name" value="RBR-type E3 ubiquitin transferase"/>
    <property type="match status" value="1"/>
</dbReference>
<feature type="compositionally biased region" description="Low complexity" evidence="14">
    <location>
        <begin position="46"/>
        <end position="55"/>
    </location>
</feature>
<keyword evidence="15" id="KW-0812">Transmembrane</keyword>
<evidence type="ECO:0000313" key="19">
    <source>
        <dbReference type="Proteomes" id="UP001457282"/>
    </source>
</evidence>
<dbReference type="GO" id="GO:0003676">
    <property type="term" value="F:nucleic acid binding"/>
    <property type="evidence" value="ECO:0007669"/>
    <property type="project" value="InterPro"/>
</dbReference>
<evidence type="ECO:0000259" key="16">
    <source>
        <dbReference type="PROSITE" id="PS50089"/>
    </source>
</evidence>
<evidence type="ECO:0000256" key="13">
    <source>
        <dbReference type="PROSITE-ProRule" id="PRU00175"/>
    </source>
</evidence>
<comment type="caution">
    <text evidence="18">The sequence shown here is derived from an EMBL/GenBank/DDBJ whole genome shotgun (WGS) entry which is preliminary data.</text>
</comment>
<dbReference type="InterPro" id="IPR002156">
    <property type="entry name" value="RNaseH_domain"/>
</dbReference>
<dbReference type="PROSITE" id="PS51873">
    <property type="entry name" value="TRIAD"/>
    <property type="match status" value="1"/>
</dbReference>
<dbReference type="InterPro" id="IPR036397">
    <property type="entry name" value="RNaseH_sf"/>
</dbReference>
<dbReference type="InterPro" id="IPR017907">
    <property type="entry name" value="Znf_RING_CS"/>
</dbReference>
<evidence type="ECO:0000256" key="11">
    <source>
        <dbReference type="ARBA" id="ARBA00022786"/>
    </source>
</evidence>
<feature type="domain" description="RING-type" evidence="17">
    <location>
        <begin position="310"/>
        <end position="528"/>
    </location>
</feature>
<keyword evidence="10 13" id="KW-0863">Zinc-finger</keyword>
<comment type="pathway">
    <text evidence="4">Protein modification; protein ubiquitination.</text>
</comment>
<dbReference type="InterPro" id="IPR002867">
    <property type="entry name" value="IBR_dom"/>
</dbReference>
<dbReference type="InterPro" id="IPR044066">
    <property type="entry name" value="TRIAD_supradom"/>
</dbReference>
<dbReference type="Pfam" id="PF13456">
    <property type="entry name" value="RVT_3"/>
    <property type="match status" value="1"/>
</dbReference>
<keyword evidence="8" id="KW-0479">Metal-binding</keyword>
<evidence type="ECO:0000256" key="7">
    <source>
        <dbReference type="ARBA" id="ARBA00022679"/>
    </source>
</evidence>
<keyword evidence="15" id="KW-1133">Transmembrane helix</keyword>
<name>A0AAW1XTA0_RUBAR</name>
<dbReference type="PANTHER" id="PTHR11685">
    <property type="entry name" value="RBR FAMILY RING FINGER AND IBR DOMAIN-CONTAINING"/>
    <property type="match status" value="1"/>
</dbReference>
<evidence type="ECO:0000256" key="1">
    <source>
        <dbReference type="ARBA" id="ARBA00001798"/>
    </source>
</evidence>
<evidence type="ECO:0000256" key="5">
    <source>
        <dbReference type="ARBA" id="ARBA00005884"/>
    </source>
</evidence>
<gene>
    <name evidence="18" type="ORF">M0R45_016887</name>
</gene>
<dbReference type="FunFam" id="3.30.40.10:FF:000230">
    <property type="entry name" value="RBR-type E3 ubiquitin transferase"/>
    <property type="match status" value="1"/>
</dbReference>
<evidence type="ECO:0000256" key="14">
    <source>
        <dbReference type="SAM" id="MobiDB-lite"/>
    </source>
</evidence>
<dbReference type="CDD" id="cd22584">
    <property type="entry name" value="Rcat_RBR_unk"/>
    <property type="match status" value="1"/>
</dbReference>
<dbReference type="InterPro" id="IPR001841">
    <property type="entry name" value="Znf_RING"/>
</dbReference>
<evidence type="ECO:0000256" key="9">
    <source>
        <dbReference type="ARBA" id="ARBA00022737"/>
    </source>
</evidence>
<feature type="compositionally biased region" description="Low complexity" evidence="14">
    <location>
        <begin position="626"/>
        <end position="637"/>
    </location>
</feature>
<dbReference type="InterPro" id="IPR031127">
    <property type="entry name" value="E3_UB_ligase_RBR"/>
</dbReference>
<protein>
    <recommendedName>
        <fullName evidence="6">RBR-type E3 ubiquitin transferase</fullName>
        <ecNumber evidence="6">2.3.2.31</ecNumber>
    </recommendedName>
</protein>
<dbReference type="PROSITE" id="PS00518">
    <property type="entry name" value="ZF_RING_1"/>
    <property type="match status" value="1"/>
</dbReference>
<evidence type="ECO:0000256" key="15">
    <source>
        <dbReference type="SAM" id="Phobius"/>
    </source>
</evidence>
<comment type="catalytic activity">
    <reaction evidence="1">
        <text>[E2 ubiquitin-conjugating enzyme]-S-ubiquitinyl-L-cysteine + [acceptor protein]-L-lysine = [E2 ubiquitin-conjugating enzyme]-L-cysteine + [acceptor protein]-N(6)-ubiquitinyl-L-lysine.</text>
        <dbReference type="EC" id="2.3.2.31"/>
    </reaction>
</comment>
<evidence type="ECO:0000256" key="10">
    <source>
        <dbReference type="ARBA" id="ARBA00022771"/>
    </source>
</evidence>
<keyword evidence="19" id="KW-1185">Reference proteome</keyword>
<dbReference type="Pfam" id="PF01485">
    <property type="entry name" value="IBR"/>
    <property type="match status" value="2"/>
</dbReference>
<dbReference type="Gene3D" id="1.20.120.1750">
    <property type="match status" value="1"/>
</dbReference>
<keyword evidence="9" id="KW-0677">Repeat</keyword>
<evidence type="ECO:0000256" key="4">
    <source>
        <dbReference type="ARBA" id="ARBA00004906"/>
    </source>
</evidence>
<feature type="transmembrane region" description="Helical" evidence="15">
    <location>
        <begin position="675"/>
        <end position="692"/>
    </location>
</feature>
<dbReference type="CDD" id="cd22582">
    <property type="entry name" value="BRcat_RBR_unk"/>
    <property type="match status" value="1"/>
</dbReference>
<comment type="similarity">
    <text evidence="5">Belongs to the RBR family. Ariadne subfamily.</text>
</comment>
<accession>A0AAW1XTA0</accession>
<evidence type="ECO:0000256" key="2">
    <source>
        <dbReference type="ARBA" id="ARBA00001947"/>
    </source>
</evidence>
<dbReference type="Gene3D" id="3.30.420.10">
    <property type="entry name" value="Ribonuclease H-like superfamily/Ribonuclease H"/>
    <property type="match status" value="1"/>
</dbReference>
<evidence type="ECO:0000259" key="17">
    <source>
        <dbReference type="PROSITE" id="PS51873"/>
    </source>
</evidence>
<evidence type="ECO:0000313" key="18">
    <source>
        <dbReference type="EMBL" id="KAK9940216.1"/>
    </source>
</evidence>
<keyword evidence="11" id="KW-0833">Ubl conjugation pathway</keyword>
<dbReference type="EMBL" id="JBEDUW010000003">
    <property type="protein sequence ID" value="KAK9940216.1"/>
    <property type="molecule type" value="Genomic_DNA"/>
</dbReference>
<dbReference type="GO" id="GO:0004523">
    <property type="term" value="F:RNA-DNA hybrid ribonuclease activity"/>
    <property type="evidence" value="ECO:0007669"/>
    <property type="project" value="InterPro"/>
</dbReference>
<proteinExistence type="inferred from homology"/>
<dbReference type="Proteomes" id="UP001457282">
    <property type="component" value="Unassembled WGS sequence"/>
</dbReference>
<feature type="region of interest" description="Disordered" evidence="14">
    <location>
        <begin position="45"/>
        <end position="65"/>
    </location>
</feature>
<dbReference type="PROSITE" id="PS50089">
    <property type="entry name" value="ZF_RING_2"/>
    <property type="match status" value="1"/>
</dbReference>
<evidence type="ECO:0000256" key="12">
    <source>
        <dbReference type="ARBA" id="ARBA00022833"/>
    </source>
</evidence>
<dbReference type="FunFam" id="3.30.420.10:FF:000076">
    <property type="entry name" value="RBR-type E3 ubiquitin transferase"/>
    <property type="match status" value="1"/>
</dbReference>
<feature type="region of interest" description="Disordered" evidence="14">
    <location>
        <begin position="626"/>
        <end position="666"/>
    </location>
</feature>
<sequence length="704" mass="81001">MATPACQDDLHTVLSDQRRELMAAKALDSDLDMAFSLQMQEAMTASLSLQPSTSRSPPPPPPQVHEEYDDVLDLAAALMLEDLERFAQGYEDHDRSLFEMRKAKEDLDRRIHDQNFAAEVRNVPEDYWSKYGDYYEKPYCTDGASSSKSAVANEFLRLYFKGLVSEEMVRDSKVVVAGAGVAICDPRDNLIFEARKNLDAFDGGLVLSNEATELEALIEGLNTALTLELKNVTFFCDDYMLYQYFTNRVLPGNSKIASLVNQVGLLQRKFEYCSPSLVARSDIKFAFQFARDAIVSQITWSAGTSNGKSLKETCVICFEETDVARMFSIDGCLHRYCFSCMKQHVEVKLLNGQVAQCPHEGCNSEINVDSCAQLLAPKLVEVMSQRIKESSIPVTEKVYCPNPRCSALMSKREVLQYTGSFYVGAEQSGARRCMKCQSYFCINCKVPWHSNMTCYDYKRSHPYPRAEDQLLKSLATKKHWRQCVKCENMVELAEGCNHITCRCGYEFCYTCGAEWKNKKPTCSCPLWDERNIIREQPRQVRPIIHEQPRQVPQQVQQPIMPRQVQPNNQGQGHPIRHEQRRIVQVQPPIMPRQVRPPNNQGQGHPIRHEQPRIVQVQQPVMPRQVQQPVLPRQVQQPNIGQQPRHGQPVVHEQQRQAQLRREQPRQVRRRYENDYYEIVILCIFLFFGFLIMEKGGCYEEWEWL</sequence>
<dbReference type="EC" id="2.3.2.31" evidence="6"/>
<evidence type="ECO:0000256" key="8">
    <source>
        <dbReference type="ARBA" id="ARBA00022723"/>
    </source>
</evidence>
<feature type="domain" description="RING-type" evidence="16">
    <location>
        <begin position="314"/>
        <end position="358"/>
    </location>
</feature>
<keyword evidence="7" id="KW-0808">Transferase</keyword>
<comment type="function">
    <text evidence="3">Might act as an E3 ubiquitin-protein ligase, or as part of E3 complex, which accepts ubiquitin from specific E2 ubiquitin-conjugating enzymes and then transfers it to substrates.</text>
</comment>
<dbReference type="GO" id="GO:0008270">
    <property type="term" value="F:zinc ion binding"/>
    <property type="evidence" value="ECO:0007669"/>
    <property type="project" value="UniProtKB-KW"/>
</dbReference>
<keyword evidence="12" id="KW-0862">Zinc</keyword>
<keyword evidence="15" id="KW-0472">Membrane</keyword>
<organism evidence="18 19">
    <name type="scientific">Rubus argutus</name>
    <name type="common">Southern blackberry</name>
    <dbReference type="NCBI Taxonomy" id="59490"/>
    <lineage>
        <taxon>Eukaryota</taxon>
        <taxon>Viridiplantae</taxon>
        <taxon>Streptophyta</taxon>
        <taxon>Embryophyta</taxon>
        <taxon>Tracheophyta</taxon>
        <taxon>Spermatophyta</taxon>
        <taxon>Magnoliopsida</taxon>
        <taxon>eudicotyledons</taxon>
        <taxon>Gunneridae</taxon>
        <taxon>Pentapetalae</taxon>
        <taxon>rosids</taxon>
        <taxon>fabids</taxon>
        <taxon>Rosales</taxon>
        <taxon>Rosaceae</taxon>
        <taxon>Rosoideae</taxon>
        <taxon>Rosoideae incertae sedis</taxon>
        <taxon>Rubus</taxon>
    </lineage>
</organism>
<dbReference type="AlphaFoldDB" id="A0AAW1XTA0"/>
<dbReference type="Gene3D" id="3.30.40.10">
    <property type="entry name" value="Zinc/RING finger domain, C3HC4 (zinc finger)"/>
    <property type="match status" value="1"/>
</dbReference>
<evidence type="ECO:0000256" key="3">
    <source>
        <dbReference type="ARBA" id="ARBA00003976"/>
    </source>
</evidence>
<reference evidence="18 19" key="1">
    <citation type="journal article" date="2023" name="G3 (Bethesda)">
        <title>A chromosome-length genome assembly and annotation of blackberry (Rubus argutus, cv. 'Hillquist').</title>
        <authorList>
            <person name="Bruna T."/>
            <person name="Aryal R."/>
            <person name="Dudchenko O."/>
            <person name="Sargent D.J."/>
            <person name="Mead D."/>
            <person name="Buti M."/>
            <person name="Cavallini A."/>
            <person name="Hytonen T."/>
            <person name="Andres J."/>
            <person name="Pham M."/>
            <person name="Weisz D."/>
            <person name="Mascagni F."/>
            <person name="Usai G."/>
            <person name="Natali L."/>
            <person name="Bassil N."/>
            <person name="Fernandez G.E."/>
            <person name="Lomsadze A."/>
            <person name="Armour M."/>
            <person name="Olukolu B."/>
            <person name="Poorten T."/>
            <person name="Britton C."/>
            <person name="Davik J."/>
            <person name="Ashrafi H."/>
            <person name="Aiden E.L."/>
            <person name="Borodovsky M."/>
            <person name="Worthington M."/>
        </authorList>
    </citation>
    <scope>NUCLEOTIDE SEQUENCE [LARGE SCALE GENOMIC DNA]</scope>
    <source>
        <strain evidence="18">PI 553951</strain>
    </source>
</reference>
<dbReference type="GO" id="GO:0016567">
    <property type="term" value="P:protein ubiquitination"/>
    <property type="evidence" value="ECO:0007669"/>
    <property type="project" value="InterPro"/>
</dbReference>
<dbReference type="SMART" id="SM00647">
    <property type="entry name" value="IBR"/>
    <property type="match status" value="2"/>
</dbReference>
<dbReference type="GO" id="GO:0061630">
    <property type="term" value="F:ubiquitin protein ligase activity"/>
    <property type="evidence" value="ECO:0007669"/>
    <property type="project" value="UniProtKB-EC"/>
</dbReference>
<dbReference type="SUPFAM" id="SSF57850">
    <property type="entry name" value="RING/U-box"/>
    <property type="match status" value="2"/>
</dbReference>
<evidence type="ECO:0000256" key="6">
    <source>
        <dbReference type="ARBA" id="ARBA00012251"/>
    </source>
</evidence>
<dbReference type="InterPro" id="IPR013083">
    <property type="entry name" value="Znf_RING/FYVE/PHD"/>
</dbReference>
<comment type="cofactor">
    <cofactor evidence="2">
        <name>Zn(2+)</name>
        <dbReference type="ChEBI" id="CHEBI:29105"/>
    </cofactor>
</comment>